<evidence type="ECO:0000313" key="2">
    <source>
        <dbReference type="EMBL" id="ROR65991.1"/>
    </source>
</evidence>
<sequence>MSWMEHSPKGRRIERVEGKPGRIQTRGLEIEQLGQMMIDSATVLQSLADGTDGLKGKAADTLRQGVGDVHGTLKEAGELYRPTGPVVYDYGVALATDQPAIDGHVARCETLWEAYVSLPGSLEPRGTGGWFEPEADSPEAAEQAAEDEAKRLAYAAWETEAKGFDDDYDSWESAFEKATDRVGDVLAGKIKDSFWDDLDGFVAGALQVLKWVGIALAIAALVIGGPIVAALAAIVAVATLVLTLYQYSRKDADLLDVGIAAIGVLPIGSLGKLAKGKDGLKGIADDTLGGLLTGPGRSALRTEVSQVIGSGRAAYAFSGSMREGIKNGFSHFARNHGQQGRLVDSIARLFTGKDAAKIGGMTNGAEILVTVWWNQLGRVNQGLSWGTGEGLWPRFFSPAG</sequence>
<feature type="transmembrane region" description="Helical" evidence="1">
    <location>
        <begin position="214"/>
        <end position="245"/>
    </location>
</feature>
<comment type="caution">
    <text evidence="2">The sequence shown here is derived from an EMBL/GenBank/DDBJ whole genome shotgun (WGS) entry which is preliminary data.</text>
</comment>
<keyword evidence="3" id="KW-1185">Reference proteome</keyword>
<protein>
    <submittedName>
        <fullName evidence="2">Uncharacterized protein</fullName>
    </submittedName>
</protein>
<dbReference type="AlphaFoldDB" id="A0A3N2ASG2"/>
<keyword evidence="1" id="KW-1133">Transmembrane helix</keyword>
<reference evidence="2 3" key="1">
    <citation type="submission" date="2018-11" db="EMBL/GenBank/DDBJ databases">
        <title>Sequencing the genomes of 1000 actinobacteria strains.</title>
        <authorList>
            <person name="Klenk H.-P."/>
        </authorList>
    </citation>
    <scope>NUCLEOTIDE SEQUENCE [LARGE SCALE GENOMIC DNA]</scope>
    <source>
        <strain evidence="2 3">DSM 9580</strain>
    </source>
</reference>
<evidence type="ECO:0000313" key="3">
    <source>
        <dbReference type="Proteomes" id="UP000275456"/>
    </source>
</evidence>
<evidence type="ECO:0000256" key="1">
    <source>
        <dbReference type="SAM" id="Phobius"/>
    </source>
</evidence>
<dbReference type="Proteomes" id="UP000275456">
    <property type="component" value="Unassembled WGS sequence"/>
</dbReference>
<accession>A0A3N2ASG2</accession>
<organism evidence="2 3">
    <name type="scientific">Agrococcus jenensis</name>
    <dbReference type="NCBI Taxonomy" id="46353"/>
    <lineage>
        <taxon>Bacteria</taxon>
        <taxon>Bacillati</taxon>
        <taxon>Actinomycetota</taxon>
        <taxon>Actinomycetes</taxon>
        <taxon>Micrococcales</taxon>
        <taxon>Microbacteriaceae</taxon>
        <taxon>Agrococcus</taxon>
    </lineage>
</organism>
<proteinExistence type="predicted"/>
<dbReference type="OrthoDB" id="5044126at2"/>
<keyword evidence="1" id="KW-0812">Transmembrane</keyword>
<gene>
    <name evidence="2" type="ORF">EDD26_1366</name>
</gene>
<name>A0A3N2ASG2_9MICO</name>
<keyword evidence="1" id="KW-0472">Membrane</keyword>
<dbReference type="RefSeq" id="WP_148058713.1">
    <property type="nucleotide sequence ID" value="NZ_RKHJ01000001.1"/>
</dbReference>
<dbReference type="EMBL" id="RKHJ01000001">
    <property type="protein sequence ID" value="ROR65991.1"/>
    <property type="molecule type" value="Genomic_DNA"/>
</dbReference>